<dbReference type="Gene3D" id="3.20.20.140">
    <property type="entry name" value="Metal-dependent hydrolases"/>
    <property type="match status" value="1"/>
</dbReference>
<evidence type="ECO:0000259" key="1">
    <source>
        <dbReference type="SMART" id="SM00481"/>
    </source>
</evidence>
<evidence type="ECO:0000313" key="3">
    <source>
        <dbReference type="Proteomes" id="UP000216024"/>
    </source>
</evidence>
<dbReference type="RefSeq" id="WP_095129777.1">
    <property type="nucleotide sequence ID" value="NZ_NIBG01000001.1"/>
</dbReference>
<accession>A0A267MQ42</accession>
<sequence length="275" mass="31589">MEKIDMHVHTTASDGVFTPKEIIEWALRLNLAGIAITDHDTVEGIKEAFEFLKDNTDFLLIPGIEFSCLYKDSEVHILGYFIDYENEELNRICRKIKDARKNRATKIIEKLRTEGIDITEDDISKMGHVESIGRPHIARIMVKKGYVKDIEEAFHKWIGRNKVAYVERYKISIKEAVGYIKGAGGIAVLAHPGLLKEHIDLLDILNLDIDGVEVYHTKHTEEKCEQLLKIAKENEKFITGGTDFHEPAYNCKPHLGEIHIKKEEIEKMLRKTLEK</sequence>
<dbReference type="AlphaFoldDB" id="A0A267MQ42"/>
<comment type="caution">
    <text evidence="2">The sequence shown here is derived from an EMBL/GenBank/DDBJ whole genome shotgun (WGS) entry which is preliminary data.</text>
</comment>
<organism evidence="2 3">
    <name type="scientific">Anaeromicrobium sediminis</name>
    <dbReference type="NCBI Taxonomy" id="1478221"/>
    <lineage>
        <taxon>Bacteria</taxon>
        <taxon>Bacillati</taxon>
        <taxon>Bacillota</taxon>
        <taxon>Clostridia</taxon>
        <taxon>Peptostreptococcales</taxon>
        <taxon>Thermotaleaceae</taxon>
        <taxon>Anaeromicrobium</taxon>
    </lineage>
</organism>
<reference evidence="2 3" key="1">
    <citation type="submission" date="2017-06" db="EMBL/GenBank/DDBJ databases">
        <title>Draft genome sequence of anaerobic fermentative bacterium Anaeromicrobium sediminis DY2726D isolated from West Pacific Ocean sediments.</title>
        <authorList>
            <person name="Zeng X."/>
        </authorList>
    </citation>
    <scope>NUCLEOTIDE SEQUENCE [LARGE SCALE GENOMIC DNA]</scope>
    <source>
        <strain evidence="2 3">DY2726D</strain>
    </source>
</reference>
<dbReference type="CDD" id="cd07438">
    <property type="entry name" value="PHP_HisPPase_AMP"/>
    <property type="match status" value="1"/>
</dbReference>
<dbReference type="Pfam" id="PF02811">
    <property type="entry name" value="PHP"/>
    <property type="match status" value="1"/>
</dbReference>
<evidence type="ECO:0000313" key="2">
    <source>
        <dbReference type="EMBL" id="PAB60893.1"/>
    </source>
</evidence>
<gene>
    <name evidence="2" type="ORF">CCE28_00220</name>
</gene>
<name>A0A267MQ42_9FIRM</name>
<dbReference type="GO" id="GO:0004534">
    <property type="term" value="F:5'-3' RNA exonuclease activity"/>
    <property type="evidence" value="ECO:0007669"/>
    <property type="project" value="TreeGrafter"/>
</dbReference>
<dbReference type="Proteomes" id="UP000216024">
    <property type="component" value="Unassembled WGS sequence"/>
</dbReference>
<dbReference type="InterPro" id="IPR003141">
    <property type="entry name" value="Pol/His_phosphatase_N"/>
</dbReference>
<dbReference type="PANTHER" id="PTHR42924:SF3">
    <property type="entry name" value="POLYMERASE_HISTIDINOL PHOSPHATASE N-TERMINAL DOMAIN-CONTAINING PROTEIN"/>
    <property type="match status" value="1"/>
</dbReference>
<proteinExistence type="predicted"/>
<dbReference type="SUPFAM" id="SSF89550">
    <property type="entry name" value="PHP domain-like"/>
    <property type="match status" value="1"/>
</dbReference>
<dbReference type="InterPro" id="IPR016195">
    <property type="entry name" value="Pol/histidinol_Pase-like"/>
</dbReference>
<dbReference type="SMART" id="SM00481">
    <property type="entry name" value="POLIIIAc"/>
    <property type="match status" value="1"/>
</dbReference>
<dbReference type="InterPro" id="IPR052018">
    <property type="entry name" value="PHP_domain"/>
</dbReference>
<protein>
    <recommendedName>
        <fullName evidence="1">Polymerase/histidinol phosphatase N-terminal domain-containing protein</fullName>
    </recommendedName>
</protein>
<dbReference type="InterPro" id="IPR004013">
    <property type="entry name" value="PHP_dom"/>
</dbReference>
<keyword evidence="3" id="KW-1185">Reference proteome</keyword>
<feature type="domain" description="Polymerase/histidinol phosphatase N-terminal" evidence="1">
    <location>
        <begin position="4"/>
        <end position="70"/>
    </location>
</feature>
<dbReference type="EMBL" id="NIBG01000001">
    <property type="protein sequence ID" value="PAB60893.1"/>
    <property type="molecule type" value="Genomic_DNA"/>
</dbReference>
<dbReference type="Gene3D" id="1.10.150.650">
    <property type="match status" value="1"/>
</dbReference>
<dbReference type="OrthoDB" id="9791620at2"/>
<dbReference type="PANTHER" id="PTHR42924">
    <property type="entry name" value="EXONUCLEASE"/>
    <property type="match status" value="1"/>
</dbReference>
<dbReference type="GO" id="GO:0035312">
    <property type="term" value="F:5'-3' DNA exonuclease activity"/>
    <property type="evidence" value="ECO:0007669"/>
    <property type="project" value="TreeGrafter"/>
</dbReference>